<protein>
    <submittedName>
        <fullName evidence="1">Uncharacterized protein</fullName>
    </submittedName>
</protein>
<evidence type="ECO:0000313" key="1">
    <source>
        <dbReference type="EMBL" id="TRZ06064.1"/>
    </source>
</evidence>
<evidence type="ECO:0000313" key="2">
    <source>
        <dbReference type="Proteomes" id="UP000796761"/>
    </source>
</evidence>
<dbReference type="EMBL" id="SWJQ01002996">
    <property type="protein sequence ID" value="TRZ06064.1"/>
    <property type="molecule type" value="Genomic_DNA"/>
</dbReference>
<dbReference type="AlphaFoldDB" id="A0A8K1D8K0"/>
<dbReference type="Proteomes" id="UP000796761">
    <property type="component" value="Unassembled WGS sequence"/>
</dbReference>
<gene>
    <name evidence="1" type="ORF">HGM15179_021041</name>
</gene>
<comment type="caution">
    <text evidence="1">The sequence shown here is derived from an EMBL/GenBank/DDBJ whole genome shotgun (WGS) entry which is preliminary data.</text>
</comment>
<accession>A0A8K1D8K0</accession>
<organism evidence="1 2">
    <name type="scientific">Zosterops borbonicus</name>
    <dbReference type="NCBI Taxonomy" id="364589"/>
    <lineage>
        <taxon>Eukaryota</taxon>
        <taxon>Metazoa</taxon>
        <taxon>Chordata</taxon>
        <taxon>Craniata</taxon>
        <taxon>Vertebrata</taxon>
        <taxon>Euteleostomi</taxon>
        <taxon>Archelosauria</taxon>
        <taxon>Archosauria</taxon>
        <taxon>Dinosauria</taxon>
        <taxon>Saurischia</taxon>
        <taxon>Theropoda</taxon>
        <taxon>Coelurosauria</taxon>
        <taxon>Aves</taxon>
        <taxon>Neognathae</taxon>
        <taxon>Neoaves</taxon>
        <taxon>Telluraves</taxon>
        <taxon>Australaves</taxon>
        <taxon>Passeriformes</taxon>
        <taxon>Sylvioidea</taxon>
        <taxon>Zosteropidae</taxon>
        <taxon>Zosterops</taxon>
    </lineage>
</organism>
<keyword evidence="2" id="KW-1185">Reference proteome</keyword>
<proteinExistence type="predicted"/>
<name>A0A8K1D8K0_9PASS</name>
<reference evidence="1" key="1">
    <citation type="submission" date="2019-04" db="EMBL/GenBank/DDBJ databases">
        <title>Genome assembly of Zosterops borbonicus 15179.</title>
        <authorList>
            <person name="Leroy T."/>
            <person name="Anselmetti Y."/>
            <person name="Tilak M.-K."/>
            <person name="Nabholz B."/>
        </authorList>
    </citation>
    <scope>NUCLEOTIDE SEQUENCE</scope>
    <source>
        <strain evidence="1">HGM_15179</strain>
        <tissue evidence="1">Muscle</tissue>
    </source>
</reference>
<sequence>MHSRNRMPLAAGTGRHNGLGLISGQFESSDQTQHILMEELVAELRLLIDVRQRGLRDRGSESISPPVSLRYEPRQIRVRPGVHHVKWLLSVD</sequence>